<comment type="caution">
    <text evidence="2">The sequence shown here is derived from an EMBL/GenBank/DDBJ whole genome shotgun (WGS) entry which is preliminary data.</text>
</comment>
<dbReference type="NCBIfam" id="TIGR02246">
    <property type="entry name" value="SgcJ/EcaC family oxidoreductase"/>
    <property type="match status" value="1"/>
</dbReference>
<dbReference type="InterPro" id="IPR037401">
    <property type="entry name" value="SnoaL-like"/>
</dbReference>
<evidence type="ECO:0000259" key="1">
    <source>
        <dbReference type="Pfam" id="PF13474"/>
    </source>
</evidence>
<dbReference type="OrthoDB" id="1633822at2"/>
<name>A0A5J5G3V0_9GAMM</name>
<dbReference type="AlphaFoldDB" id="A0A5J5G3V0"/>
<proteinExistence type="predicted"/>
<dbReference type="InterPro" id="IPR011944">
    <property type="entry name" value="Steroid_delta5-4_isomerase"/>
</dbReference>
<accession>A0A5J5G3V0</accession>
<keyword evidence="3" id="KW-1185">Reference proteome</keyword>
<dbReference type="InterPro" id="IPR032710">
    <property type="entry name" value="NTF2-like_dom_sf"/>
</dbReference>
<sequence length="133" mass="14736">MEHPIKALIKSADSAISREDFDSLLNFYTDDAVLVIKPGLLATGKEQIRKAFITIAAYFNHSIEVRQGKMELIESGDSALVIMETLLNFRDADGGSNALTRRATYVFRKDAGNRWLCAIDNSYGTDLLDVPPP</sequence>
<evidence type="ECO:0000313" key="2">
    <source>
        <dbReference type="EMBL" id="KAA9001698.1"/>
    </source>
</evidence>
<dbReference type="Gene3D" id="3.10.450.50">
    <property type="match status" value="1"/>
</dbReference>
<protein>
    <submittedName>
        <fullName evidence="2">SgcJ/EcaC family oxidoreductase</fullName>
    </submittedName>
</protein>
<reference evidence="2 3" key="1">
    <citation type="submission" date="2019-09" db="EMBL/GenBank/DDBJ databases">
        <authorList>
            <person name="Li Y."/>
        </authorList>
    </citation>
    <scope>NUCLEOTIDE SEQUENCE [LARGE SCALE GENOMIC DNA]</scope>
    <source>
        <strain evidence="2 3">L3-3HA</strain>
    </source>
</reference>
<feature type="domain" description="SnoaL-like" evidence="1">
    <location>
        <begin position="5"/>
        <end position="115"/>
    </location>
</feature>
<organism evidence="2 3">
    <name type="scientific">Affinibrenneria salicis</name>
    <dbReference type="NCBI Taxonomy" id="2590031"/>
    <lineage>
        <taxon>Bacteria</taxon>
        <taxon>Pseudomonadati</taxon>
        <taxon>Pseudomonadota</taxon>
        <taxon>Gammaproteobacteria</taxon>
        <taxon>Enterobacterales</taxon>
        <taxon>Pectobacteriaceae</taxon>
        <taxon>Affinibrenneria</taxon>
    </lineage>
</organism>
<dbReference type="SUPFAM" id="SSF54427">
    <property type="entry name" value="NTF2-like"/>
    <property type="match status" value="1"/>
</dbReference>
<dbReference type="RefSeq" id="WP_150433939.1">
    <property type="nucleotide sequence ID" value="NZ_VYKJ01000002.1"/>
</dbReference>
<dbReference type="EMBL" id="VYKJ01000002">
    <property type="protein sequence ID" value="KAA9001698.1"/>
    <property type="molecule type" value="Genomic_DNA"/>
</dbReference>
<dbReference type="Proteomes" id="UP000335415">
    <property type="component" value="Unassembled WGS sequence"/>
</dbReference>
<dbReference type="Pfam" id="PF13474">
    <property type="entry name" value="SnoaL_3"/>
    <property type="match status" value="1"/>
</dbReference>
<evidence type="ECO:0000313" key="3">
    <source>
        <dbReference type="Proteomes" id="UP000335415"/>
    </source>
</evidence>
<gene>
    <name evidence="2" type="ORF">FJU30_05230</name>
</gene>